<protein>
    <submittedName>
        <fullName evidence="2">Helix-turn-helix domain-containing protein</fullName>
    </submittedName>
</protein>
<evidence type="ECO:0000313" key="3">
    <source>
        <dbReference type="Proteomes" id="UP001205311"/>
    </source>
</evidence>
<dbReference type="InterPro" id="IPR010982">
    <property type="entry name" value="Lambda_DNA-bd_dom_sf"/>
</dbReference>
<comment type="caution">
    <text evidence="2">The sequence shown here is derived from an EMBL/GenBank/DDBJ whole genome shotgun (WGS) entry which is preliminary data.</text>
</comment>
<name>A0ABT1I3V3_STRSD</name>
<dbReference type="EMBL" id="JAMTCP010000071">
    <property type="protein sequence ID" value="MCP2262467.1"/>
    <property type="molecule type" value="Genomic_DNA"/>
</dbReference>
<dbReference type="InterPro" id="IPR001387">
    <property type="entry name" value="Cro/C1-type_HTH"/>
</dbReference>
<proteinExistence type="predicted"/>
<dbReference type="SUPFAM" id="SSF47413">
    <property type="entry name" value="lambda repressor-like DNA-binding domains"/>
    <property type="match status" value="1"/>
</dbReference>
<dbReference type="Pfam" id="PF19054">
    <property type="entry name" value="DUF5753"/>
    <property type="match status" value="1"/>
</dbReference>
<dbReference type="InterPro" id="IPR043917">
    <property type="entry name" value="DUF5753"/>
</dbReference>
<reference evidence="2 3" key="1">
    <citation type="submission" date="2022-06" db="EMBL/GenBank/DDBJ databases">
        <title>Genomic Encyclopedia of Archaeal and Bacterial Type Strains, Phase II (KMG-II): from individual species to whole genera.</title>
        <authorList>
            <person name="Goeker M."/>
        </authorList>
    </citation>
    <scope>NUCLEOTIDE SEQUENCE [LARGE SCALE GENOMIC DNA]</scope>
    <source>
        <strain evidence="2 3">DSM 40477</strain>
    </source>
</reference>
<organism evidence="2 3">
    <name type="scientific">Streptoalloteichus tenebrarius (strain ATCC 17920 / DSM 40477 / JCM 4838 / CBS 697.72 / NBRC 16177 / NCIMB 11028 / NRRL B-12390 / A12253. 1 / ISP 5477)</name>
    <name type="common">Streptomyces tenebrarius</name>
    <dbReference type="NCBI Taxonomy" id="1933"/>
    <lineage>
        <taxon>Bacteria</taxon>
        <taxon>Bacillati</taxon>
        <taxon>Actinomycetota</taxon>
        <taxon>Actinomycetes</taxon>
        <taxon>Pseudonocardiales</taxon>
        <taxon>Pseudonocardiaceae</taxon>
        <taxon>Streptoalloteichus</taxon>
    </lineage>
</organism>
<dbReference type="Gene3D" id="1.10.260.40">
    <property type="entry name" value="lambda repressor-like DNA-binding domains"/>
    <property type="match status" value="1"/>
</dbReference>
<accession>A0ABT1I3V3</accession>
<evidence type="ECO:0000313" key="2">
    <source>
        <dbReference type="EMBL" id="MCP2262467.1"/>
    </source>
</evidence>
<dbReference type="SMART" id="SM00530">
    <property type="entry name" value="HTH_XRE"/>
    <property type="match status" value="1"/>
</dbReference>
<evidence type="ECO:0000259" key="1">
    <source>
        <dbReference type="PROSITE" id="PS50943"/>
    </source>
</evidence>
<dbReference type="Pfam" id="PF13560">
    <property type="entry name" value="HTH_31"/>
    <property type="match status" value="1"/>
</dbReference>
<dbReference type="PROSITE" id="PS50943">
    <property type="entry name" value="HTH_CROC1"/>
    <property type="match status" value="1"/>
</dbReference>
<dbReference type="Proteomes" id="UP001205311">
    <property type="component" value="Unassembled WGS sequence"/>
</dbReference>
<dbReference type="RefSeq" id="WP_253674647.1">
    <property type="nucleotide sequence ID" value="NZ_JAMTCP010000071.1"/>
</dbReference>
<feature type="domain" description="HTH cro/C1-type" evidence="1">
    <location>
        <begin position="17"/>
        <end position="71"/>
    </location>
</feature>
<dbReference type="CDD" id="cd00093">
    <property type="entry name" value="HTH_XRE"/>
    <property type="match status" value="1"/>
</dbReference>
<keyword evidence="3" id="KW-1185">Reference proteome</keyword>
<sequence length="289" mass="31880">MVLGRQTVERRQLGLALRRLRSRTGASQQDAGNAIGRTGARISQVETGTGTLSVEELGKLLDFYGVNGDERATLLALGAEARKRRRQPWQVYTDVLPDAFQRLADLEEDATAISAYEAGIIPGLVQSPDYIRAIISVGNGLWWQTSDDETERRIKFRLQRQRRVFETGQSKRVHVIFTEDALDNVVGSTSVMRGQAAHLIQLTEDLPDLLVQVIPSKAAGNPALGGGMILLDFDGAPTIGFIASLYGPNTYYGEPEDIAPMTRVFQHLSKLALSTDESKLLFSKKMKEH</sequence>
<gene>
    <name evidence="2" type="ORF">LX15_006206</name>
</gene>